<dbReference type="SUPFAM" id="SSF56436">
    <property type="entry name" value="C-type lectin-like"/>
    <property type="match status" value="2"/>
</dbReference>
<sequence>MLLFAQTTTTFSYTGNIINYTVPTGVTSIVIEAFGAQGGGTVLAGGKGAQIKGTFSVTPGEVLRILVGQKGGSSGSDNNYNGGGGGSFVVRQLNNTPLLIAGGGGGGPKSQTSTSCPRDINLADGQITNSGATIQCNIIAYGGSGGYGGEAKTYSSYADEIGGGGAGFHGDGFSYSSGGCEGKGGKSFINGGAGGYNGCISNAYGGFGGGGAGGKDAPGGGGGYSGGATAATGGIFQINASTYGGGGGSYNSGVNQLNIPGVRTGDGLVSITTLTPAGALKFDPSLAINDNSRLNYVSVNNPFEAFQKEMTVEFWMYTPNANLPFGSVMGQGDNNATTNTVWLMHPNRNGTMTFYVNDAGTLRGTTGNITANEWHHYAAVSTGAFTKFYVDGVLVHTGDGVSNSIVNNPNSVIHIGKDVRFATRHVANGDPDNRYGTMILDELRIWSRALCQEEINANKNVEINPTGQNGLQEYYRFNQGFVNANNSTVTTLTDLSGNNRNGTLNNFTLDGANSNWAASGSTNTGIVNAFVPPTAAIQGGATICIGQSRTLTNTIPGGSWTSSNTGVATINATTGQVTTVSAGTTTITYTTACGGVSTLNFTVNPLPTPAIAGTNTICSGGSTTLTASGGNTYSWNTGATTAAITVSPTVTTTYTATVTNVNGCTAQASRTVTVNVKPDVTASSNSPISTGNNLQLSANGAFSYSWSGPNGFNSTAQNPVINNITSAANGTYTVTGTSILGCTNTASVNVTVLSTPATALKTDGVDDHVTISNPFRAFNKEITVEFWMNTPTGKLAQGSIMGQSSLNVDGMGTDVWLMHPDIGGTNLDFYVNDAGTWRRATVPIRAGGWHHYVGVASEFGIKFYVDGVLEQTGPAISTGILNNANAIMQIGKDPRHTNFRFADMSIDEVRVWSRALCEAEIINNKNCELNPTGQTGLQEYYRFNQGFVGANNSTETTLTDLSGNNRHGLLSGFGLTGNNSNWIESGFVSTANCSPYVAPSAPIVGNTSLCIGGNSTLSNTITGGLWSSSNTAIATINANTGVVNAFSAGTTTITYRTECGGVSTATITVNTFPVASISGINTTCLGGSTTLTASGGGTYLWNTGATTASINVSPTVATTYSVTVTSAAGCVSTANRTVTVNPTPTVTASSNSPIIAGDNLQLSSTGATTYSWTGPNGFTSAVQNPVITTATTTASGVYTVTGTNASGCSNTATVNVTVQAKPATALNTDGVDDYVVINNPFRAFNKEITVEFWMNTPNAIMPYGSVMGQATSGVDNMSTNVWLMHPNTTGGIDFLVNDAGTWRGATVPIKAGGWHHYVGVASEFGTRFYVDGVLEATGPAITTGIVNNPNSVIHIGKDVRHNTGRFGNITVDEVRIWSRVLCESEINNSKNCELNPSGLIGLQQYYRFNQGFVDANNISVTTLVDASGNGRDGQLNDFTLTGANSNWVASGSTNNGTCSNYVPPTAPITGTTYICIGSTSTLSNAIPGGLWSSSNPSVATINANTGLVTSVSAGVTTITYKNECGGISTTTVSTPNLPTPTITTPVGGTSVCPGNTVTLSAPSGFGIRYQWYKDGVEIPGATSSNYTATVSGTYTLARTSIPCVSTQSSPVIVTIADDVKPSITCPPNQTIDLDANCKAILPDYRSLLTVSDNCTPSGSLTITQSPAAGSEINDKGSMIVAFTVRDAAGNESTCTITLTKKDVTAPVITCPAPIIVNNTANTCGAVVNFINPTATDNCTGGAFNFWSGGEPNNFQNANEDYVQLYTSGRWNDLPNSSLNRFIVEFNDIRSTVYSGYTLIGTYGGHTYYISTGSATWTASRSAAQAIGGDLASINTLGESSFLAPYGGNTWVGGYQDKSVPGFREPGNASQNYLGWKWVDGTQLGAGQIIITQTAGLPSGSVFPVGVTTNTFVARDESGNESTCSFTVTVRDVQPPVITCQANINVTATSADGVVVNYTTPVGTDNCSGVTTIRTAGLASGSTFPIGTTTVTYRVTDAAGLSTQCSFTVTVVGVAPVITCPAHITVNATAGTCAANVNFAATETVGIPASTITYTINGNPVVSGASFPVGTTTVVATATNAAGSSSCSFTVTVVDNEKPTITAPANVQGNNTTGLCTGTVTLGTPVTADNCGVASVDSDAPATFPVGTTTVTWTVTDIHGNTNTATQTVTIRDNEKPTITAPANVQGNNTAGLCTGTVTLGTPVTADNCGVASVDNDAPSVFPVGTTTVTWTVTDIHGNTNTATQTVTIRDNEKPTITAPANVQGNNTAGLCTGTVTLGTPVTADNCGVASVDNDAPSVFPVGTTVVTWTVTDIHGNAATATQTVVIVDHEKPTISTSNISVNNDPTKCGASVSISQPTTADNCGVLAVMGIRSDNELLTADYPVGTTTITWTVRDIHGNTNTTTQTVIVNDTELPVVKTQNIIAQLGANGQVSITASQINNGSTDNCAIATVVLDKVNFNCSNVGQNTVLLTVTDIHGNSASGTATVTVQDNIRPTVITQPVTVTLINGAASVTAAQVNNGSFDNCGIATITVSPANFNCNNIGSNTVILTVTDVNGNTNTASATVTVVGQLPSCSITSVPTSNVFTGGNPNNIYLGYGAQSTVLNVAATGGSSYTYQWSGTATQMLSSITAAAPVFTPTAPGNYTFTVTVTNNFGCTSTCSITICVKDIRVPGTGLKGSPAKVYICHLPPGNKNNPQTLEISVNAVATHIGQHSGDRLGTCAMTPCPEPAPATVSNALISKAVVESESKADTNEELKVTVMPNPSATYFTLKLESKYAAPVNLRVMDALGRVVDNRQKLGSNSTVEVGHNYQSGTYFAEFIQGNRRRVVQLLKIKR</sequence>
<evidence type="ECO:0000256" key="2">
    <source>
        <dbReference type="ARBA" id="ARBA00022737"/>
    </source>
</evidence>
<evidence type="ECO:0000259" key="4">
    <source>
        <dbReference type="PROSITE" id="PS50041"/>
    </source>
</evidence>
<dbReference type="SUPFAM" id="SSF49373">
    <property type="entry name" value="Invasin/intimin cell-adhesion fragments"/>
    <property type="match status" value="3"/>
</dbReference>
<dbReference type="GO" id="GO:0005975">
    <property type="term" value="P:carbohydrate metabolic process"/>
    <property type="evidence" value="ECO:0007669"/>
    <property type="project" value="UniProtKB-ARBA"/>
</dbReference>
<name>A0AAT9GGG3_9BACT</name>
<dbReference type="Gene3D" id="2.60.40.10">
    <property type="entry name" value="Immunoglobulins"/>
    <property type="match status" value="4"/>
</dbReference>
<gene>
    <name evidence="6" type="ORF">KACHI17_06090</name>
</gene>
<dbReference type="Pfam" id="PF02368">
    <property type="entry name" value="Big_2"/>
    <property type="match status" value="1"/>
</dbReference>
<dbReference type="InterPro" id="IPR035986">
    <property type="entry name" value="PKD_dom_sf"/>
</dbReference>
<dbReference type="InterPro" id="IPR008964">
    <property type="entry name" value="Invasin/intimin_cell_adhesion"/>
</dbReference>
<dbReference type="InterPro" id="IPR016186">
    <property type="entry name" value="C-type_lectin-like/link_sf"/>
</dbReference>
<dbReference type="CDD" id="cd00146">
    <property type="entry name" value="PKD"/>
    <property type="match status" value="1"/>
</dbReference>
<dbReference type="InterPro" id="IPR022409">
    <property type="entry name" value="PKD/Chitinase_dom"/>
</dbReference>
<dbReference type="SMART" id="SM00089">
    <property type="entry name" value="PKD"/>
    <property type="match status" value="5"/>
</dbReference>
<feature type="domain" description="C-type lectin" evidence="4">
    <location>
        <begin position="1802"/>
        <end position="1883"/>
    </location>
</feature>
<organism evidence="6">
    <name type="scientific">Sediminibacterium sp. KACHI17</name>
    <dbReference type="NCBI Taxonomy" id="1751071"/>
    <lineage>
        <taxon>Bacteria</taxon>
        <taxon>Pseudomonadati</taxon>
        <taxon>Bacteroidota</taxon>
        <taxon>Chitinophagia</taxon>
        <taxon>Chitinophagales</taxon>
        <taxon>Chitinophagaceae</taxon>
        <taxon>Sediminibacterium</taxon>
    </lineage>
</organism>
<evidence type="ECO:0000256" key="3">
    <source>
        <dbReference type="ARBA" id="ARBA00023157"/>
    </source>
</evidence>
<feature type="domain" description="HYR" evidence="5">
    <location>
        <begin position="2327"/>
        <end position="2411"/>
    </location>
</feature>
<dbReference type="PROSITE" id="PS50041">
    <property type="entry name" value="C_TYPE_LECTIN_2"/>
    <property type="match status" value="1"/>
</dbReference>
<dbReference type="InterPro" id="IPR003599">
    <property type="entry name" value="Ig_sub"/>
</dbReference>
<dbReference type="Gene3D" id="2.60.40.1080">
    <property type="match status" value="3"/>
</dbReference>
<dbReference type="Pfam" id="PF02494">
    <property type="entry name" value="HYR"/>
    <property type="match status" value="6"/>
</dbReference>
<dbReference type="InterPro" id="IPR013320">
    <property type="entry name" value="ConA-like_dom_sf"/>
</dbReference>
<dbReference type="SUPFAM" id="SSF48726">
    <property type="entry name" value="Immunoglobulin"/>
    <property type="match status" value="1"/>
</dbReference>
<feature type="domain" description="HYR" evidence="5">
    <location>
        <begin position="1616"/>
        <end position="1702"/>
    </location>
</feature>
<evidence type="ECO:0008006" key="7">
    <source>
        <dbReference type="Google" id="ProtNLM"/>
    </source>
</evidence>
<dbReference type="InterPro" id="IPR016187">
    <property type="entry name" value="CTDL_fold"/>
</dbReference>
<keyword evidence="1" id="KW-0732">Signal</keyword>
<dbReference type="NCBIfam" id="TIGR04183">
    <property type="entry name" value="Por_Secre_tail"/>
    <property type="match status" value="1"/>
</dbReference>
<dbReference type="SMART" id="SM00560">
    <property type="entry name" value="LamGL"/>
    <property type="match status" value="2"/>
</dbReference>
<keyword evidence="3" id="KW-1015">Disulfide bond</keyword>
<reference evidence="6" key="1">
    <citation type="submission" date="2024-02" db="EMBL/GenBank/DDBJ databases">
        <title>Sediminibacterium planktonica sp. nov. and Sediminibacterium longus sp. nov., isolated from surface lake and river water.</title>
        <authorList>
            <person name="Watanabe K."/>
            <person name="Takemine S."/>
            <person name="Ishii Y."/>
            <person name="Ogata Y."/>
            <person name="Shindo C."/>
            <person name="Suda W."/>
        </authorList>
    </citation>
    <scope>NUCLEOTIDE SEQUENCE</scope>
    <source>
        <strain evidence="6">KACHI17</strain>
    </source>
</reference>
<dbReference type="InterPro" id="IPR003410">
    <property type="entry name" value="HYR_dom"/>
</dbReference>
<dbReference type="PANTHER" id="PTHR24273">
    <property type="entry name" value="FI04643P-RELATED"/>
    <property type="match status" value="1"/>
</dbReference>
<dbReference type="SMART" id="SM00409">
    <property type="entry name" value="IG"/>
    <property type="match status" value="3"/>
</dbReference>
<dbReference type="Gene3D" id="2.60.120.200">
    <property type="match status" value="3"/>
</dbReference>
<dbReference type="Pfam" id="PF13385">
    <property type="entry name" value="Laminin_G_3"/>
    <property type="match status" value="3"/>
</dbReference>
<dbReference type="Pfam" id="PF18962">
    <property type="entry name" value="Por_Secre_tail"/>
    <property type="match status" value="1"/>
</dbReference>
<proteinExistence type="predicted"/>
<protein>
    <recommendedName>
        <fullName evidence="7">HYR domain-containing protein</fullName>
    </recommendedName>
</protein>
<dbReference type="PANTHER" id="PTHR24273:SF32">
    <property type="entry name" value="HYALIN"/>
    <property type="match status" value="1"/>
</dbReference>
<feature type="domain" description="HYR" evidence="5">
    <location>
        <begin position="2093"/>
        <end position="2172"/>
    </location>
</feature>
<dbReference type="InterPro" id="IPR013783">
    <property type="entry name" value="Ig-like_fold"/>
</dbReference>
<dbReference type="SUPFAM" id="SSF49899">
    <property type="entry name" value="Concanavalin A-like lectins/glucanases"/>
    <property type="match status" value="3"/>
</dbReference>
<dbReference type="InterPro" id="IPR001304">
    <property type="entry name" value="C-type_lectin-like"/>
</dbReference>
<keyword evidence="2" id="KW-0677">Repeat</keyword>
<dbReference type="GO" id="GO:0004553">
    <property type="term" value="F:hydrolase activity, hydrolyzing O-glycosyl compounds"/>
    <property type="evidence" value="ECO:0007669"/>
    <property type="project" value="UniProtKB-ARBA"/>
</dbReference>
<dbReference type="EMBL" id="AP029612">
    <property type="protein sequence ID" value="BFG69728.1"/>
    <property type="molecule type" value="Genomic_DNA"/>
</dbReference>
<dbReference type="Gene3D" id="3.10.100.10">
    <property type="entry name" value="Mannose-Binding Protein A, subunit A"/>
    <property type="match status" value="2"/>
</dbReference>
<dbReference type="SUPFAM" id="SSF49299">
    <property type="entry name" value="PKD domain"/>
    <property type="match status" value="1"/>
</dbReference>
<accession>A0AAT9GGG3</accession>
<dbReference type="InterPro" id="IPR006558">
    <property type="entry name" value="LamG-like"/>
</dbReference>
<dbReference type="InterPro" id="IPR026444">
    <property type="entry name" value="Secre_tail"/>
</dbReference>
<evidence type="ECO:0000259" key="5">
    <source>
        <dbReference type="PROSITE" id="PS50825"/>
    </source>
</evidence>
<dbReference type="PROSITE" id="PS50825">
    <property type="entry name" value="HYR"/>
    <property type="match status" value="4"/>
</dbReference>
<evidence type="ECO:0000256" key="1">
    <source>
        <dbReference type="ARBA" id="ARBA00022729"/>
    </source>
</evidence>
<feature type="domain" description="HYR" evidence="5">
    <location>
        <begin position="1930"/>
        <end position="2012"/>
    </location>
</feature>
<dbReference type="InterPro" id="IPR036179">
    <property type="entry name" value="Ig-like_dom_sf"/>
</dbReference>
<dbReference type="InterPro" id="IPR003343">
    <property type="entry name" value="Big_2"/>
</dbReference>
<evidence type="ECO:0000313" key="6">
    <source>
        <dbReference type="EMBL" id="BFG69728.1"/>
    </source>
</evidence>